<sequence>MNKKIRRVIFRYIPIAIIMIFLALGIFSLGSTSSGLLENNLNRWLPFANRLVIGFLAALLTSMALIITLTANLYTPRLAKLFVQHPITIAGIGFILVSNLFTILVNLFPESHFLYRPLLITGYTLTILAIGGIIPYLYFVSQFIKPSYFLPLLEDQIKVGFVHIKNKKNDLKVKQETFDTFDVLANIAYTASKRDDKQLIIQVFTSMHEVFNELMQNYDKENTPWRKVDPQFLQGISQEGRFHLEKELIWPEAYILGKMEKILSHLEKSHNEVIPFVCEKLLETLDEALYHERETIVEMHLMVFNSLFRTSLNNKDLERFQSMSYYYRLAIELLEDNHAMMTFATQSFIHYADVARKKNMPVALEVVLFDIGRIILYFAYEDEDIAIKYVNNYVLKNFDQELLKQSSFSDIYFRAMTKTYWESKGKGFERLSKTIFSDLIANEAKHIQALESLLSFKRSLHWEFNDRLLSFAHLSDNAHAIAEKFYDNNKAA</sequence>
<gene>
    <name evidence="2" type="ORF">A9Q84_01945</name>
</gene>
<evidence type="ECO:0008006" key="4">
    <source>
        <dbReference type="Google" id="ProtNLM"/>
    </source>
</evidence>
<dbReference type="Proteomes" id="UP000196531">
    <property type="component" value="Unassembled WGS sequence"/>
</dbReference>
<protein>
    <recommendedName>
        <fullName evidence="4">DUF2254 domain-containing protein</fullName>
    </recommendedName>
</protein>
<comment type="caution">
    <text evidence="2">The sequence shown here is derived from an EMBL/GenBank/DDBJ whole genome shotgun (WGS) entry which is preliminary data.</text>
</comment>
<organism evidence="2 3">
    <name type="scientific">Halobacteriovorax marinus</name>
    <dbReference type="NCBI Taxonomy" id="97084"/>
    <lineage>
        <taxon>Bacteria</taxon>
        <taxon>Pseudomonadati</taxon>
        <taxon>Bdellovibrionota</taxon>
        <taxon>Bacteriovoracia</taxon>
        <taxon>Bacteriovoracales</taxon>
        <taxon>Halobacteriovoraceae</taxon>
        <taxon>Halobacteriovorax</taxon>
    </lineage>
</organism>
<keyword evidence="1" id="KW-1133">Transmembrane helix</keyword>
<dbReference type="EMBL" id="MAAO01000002">
    <property type="protein sequence ID" value="OUR99812.1"/>
    <property type="molecule type" value="Genomic_DNA"/>
</dbReference>
<keyword evidence="1" id="KW-0472">Membrane</keyword>
<accession>A0A1Y5FC83</accession>
<feature type="transmembrane region" description="Helical" evidence="1">
    <location>
        <begin position="87"/>
        <end position="108"/>
    </location>
</feature>
<name>A0A1Y5FC83_9BACT</name>
<evidence type="ECO:0000313" key="2">
    <source>
        <dbReference type="EMBL" id="OUR99812.1"/>
    </source>
</evidence>
<feature type="transmembrane region" description="Helical" evidence="1">
    <location>
        <begin position="12"/>
        <end position="31"/>
    </location>
</feature>
<feature type="transmembrane region" description="Helical" evidence="1">
    <location>
        <begin position="51"/>
        <end position="75"/>
    </location>
</feature>
<keyword evidence="1" id="KW-0812">Transmembrane</keyword>
<dbReference type="AlphaFoldDB" id="A0A1Y5FC83"/>
<evidence type="ECO:0000256" key="1">
    <source>
        <dbReference type="SAM" id="Phobius"/>
    </source>
</evidence>
<reference evidence="3" key="1">
    <citation type="journal article" date="2017" name="Proc. Natl. Acad. Sci. U.S.A.">
        <title>Simulation of Deepwater Horizon oil plume reveals substrate specialization within a complex community of hydrocarbon-degraders.</title>
        <authorList>
            <person name="Hu P."/>
            <person name="Dubinsky E.A."/>
            <person name="Probst A.J."/>
            <person name="Wang J."/>
            <person name="Sieber C.M.K."/>
            <person name="Tom L.M."/>
            <person name="Gardinali P."/>
            <person name="Banfield J.F."/>
            <person name="Atlas R.M."/>
            <person name="Andersen G.L."/>
        </authorList>
    </citation>
    <scope>NUCLEOTIDE SEQUENCE [LARGE SCALE GENOMIC DNA]</scope>
</reference>
<evidence type="ECO:0000313" key="3">
    <source>
        <dbReference type="Proteomes" id="UP000196531"/>
    </source>
</evidence>
<feature type="transmembrane region" description="Helical" evidence="1">
    <location>
        <begin position="120"/>
        <end position="139"/>
    </location>
</feature>
<proteinExistence type="predicted"/>